<dbReference type="EMBL" id="HBFQ01015946">
    <property type="protein sequence ID" value="CAD8836718.1"/>
    <property type="molecule type" value="Transcribed_RNA"/>
</dbReference>
<keyword evidence="1" id="KW-1133">Transmembrane helix</keyword>
<keyword evidence="2" id="KW-0732">Signal</keyword>
<accession>A0A7S0ZYN5</accession>
<feature type="chain" id="PRO_5031125150" evidence="2">
    <location>
        <begin position="24"/>
        <end position="173"/>
    </location>
</feature>
<keyword evidence="1" id="KW-0812">Transmembrane</keyword>
<protein>
    <submittedName>
        <fullName evidence="3">Uncharacterized protein</fullName>
    </submittedName>
</protein>
<reference evidence="3" key="1">
    <citation type="submission" date="2021-01" db="EMBL/GenBank/DDBJ databases">
        <authorList>
            <person name="Corre E."/>
            <person name="Pelletier E."/>
            <person name="Niang G."/>
            <person name="Scheremetjew M."/>
            <person name="Finn R."/>
            <person name="Kale V."/>
            <person name="Holt S."/>
            <person name="Cochrane G."/>
            <person name="Meng A."/>
            <person name="Brown T."/>
            <person name="Cohen L."/>
        </authorList>
    </citation>
    <scope>NUCLEOTIDE SEQUENCE</scope>
</reference>
<evidence type="ECO:0000313" key="3">
    <source>
        <dbReference type="EMBL" id="CAD8836718.1"/>
    </source>
</evidence>
<feature type="signal peptide" evidence="2">
    <location>
        <begin position="1"/>
        <end position="23"/>
    </location>
</feature>
<proteinExistence type="predicted"/>
<feature type="transmembrane region" description="Helical" evidence="1">
    <location>
        <begin position="148"/>
        <end position="170"/>
    </location>
</feature>
<evidence type="ECO:0000256" key="2">
    <source>
        <dbReference type="SAM" id="SignalP"/>
    </source>
</evidence>
<organism evidence="3">
    <name type="scientific">Noctiluca scintillans</name>
    <name type="common">Sea sparkle</name>
    <name type="synonym">Red tide dinoflagellate</name>
    <dbReference type="NCBI Taxonomy" id="2966"/>
    <lineage>
        <taxon>Eukaryota</taxon>
        <taxon>Sar</taxon>
        <taxon>Alveolata</taxon>
        <taxon>Dinophyceae</taxon>
        <taxon>Noctilucales</taxon>
        <taxon>Noctilucaceae</taxon>
        <taxon>Noctiluca</taxon>
    </lineage>
</organism>
<sequence length="173" mass="19268">MAGGAFFALCVTQFLSFPAASMTRSTSRAVLDLEVVHEVESMLEMNLQELRTLRRRDDRRATLIGHSGEVHSFASGPYMVVYDNMAPVQHLDINFRMNVNASNASNETNETNESNASNFTFYPEAEEEEDMFKKIVQFGGNVSTVLGIILWCIIFVVLIVGVVCVLQYACAEV</sequence>
<dbReference type="AlphaFoldDB" id="A0A7S0ZYN5"/>
<keyword evidence="1" id="KW-0472">Membrane</keyword>
<evidence type="ECO:0000256" key="1">
    <source>
        <dbReference type="SAM" id="Phobius"/>
    </source>
</evidence>
<name>A0A7S0ZYN5_NOCSC</name>
<gene>
    <name evidence="3" type="ORF">NSCI0253_LOCUS11066</name>
</gene>